<dbReference type="Proteomes" id="UP000297597">
    <property type="component" value="Unassembled WGS sequence"/>
</dbReference>
<dbReference type="AlphaFoldDB" id="A0A4Y7RX68"/>
<name>A0A4Y7RX68_9FIRM</name>
<evidence type="ECO:0000313" key="1">
    <source>
        <dbReference type="EMBL" id="TEB13336.1"/>
    </source>
</evidence>
<keyword evidence="2" id="KW-1185">Reference proteome</keyword>
<protein>
    <submittedName>
        <fullName evidence="1">Uncharacterized protein</fullName>
    </submittedName>
</protein>
<organism evidence="1 2">
    <name type="scientific">Pelotomaculum propionicicum</name>
    <dbReference type="NCBI Taxonomy" id="258475"/>
    <lineage>
        <taxon>Bacteria</taxon>
        <taxon>Bacillati</taxon>
        <taxon>Bacillota</taxon>
        <taxon>Clostridia</taxon>
        <taxon>Eubacteriales</taxon>
        <taxon>Desulfotomaculaceae</taxon>
        <taxon>Pelotomaculum</taxon>
    </lineage>
</organism>
<dbReference type="RefSeq" id="WP_134212133.1">
    <property type="nucleotide sequence ID" value="NZ_QFFZ01000002.1"/>
</dbReference>
<sequence length="60" mass="7257">MTLAREELQEAITRTLEEIVKLKQQIAQAADPKEKRRLKRKKKELQYLQLWHIDQLKSLE</sequence>
<accession>A0A4Y7RX68</accession>
<comment type="caution">
    <text evidence="1">The sequence shown here is derived from an EMBL/GenBank/DDBJ whole genome shotgun (WGS) entry which is preliminary data.</text>
</comment>
<evidence type="ECO:0000313" key="2">
    <source>
        <dbReference type="Proteomes" id="UP000297597"/>
    </source>
</evidence>
<reference evidence="1 2" key="1">
    <citation type="journal article" date="2018" name="Environ. Microbiol.">
        <title>Novel energy conservation strategies and behaviour of Pelotomaculum schinkii driving syntrophic propionate catabolism.</title>
        <authorList>
            <person name="Hidalgo-Ahumada C.A.P."/>
            <person name="Nobu M.K."/>
            <person name="Narihiro T."/>
            <person name="Tamaki H."/>
            <person name="Liu W.T."/>
            <person name="Kamagata Y."/>
            <person name="Stams A.J.M."/>
            <person name="Imachi H."/>
            <person name="Sousa D.Z."/>
        </authorList>
    </citation>
    <scope>NUCLEOTIDE SEQUENCE [LARGE SCALE GENOMIC DNA]</scope>
    <source>
        <strain evidence="1 2">MGP</strain>
    </source>
</reference>
<proteinExistence type="predicted"/>
<gene>
    <name evidence="1" type="ORF">Pmgp_00230</name>
</gene>
<dbReference type="EMBL" id="QFFZ01000002">
    <property type="protein sequence ID" value="TEB13336.1"/>
    <property type="molecule type" value="Genomic_DNA"/>
</dbReference>